<name>A0A0V0GV33_SOLCH</name>
<feature type="non-terminal residue" evidence="1">
    <location>
        <position position="1"/>
    </location>
</feature>
<dbReference type="AlphaFoldDB" id="A0A0V0GV33"/>
<protein>
    <submittedName>
        <fullName evidence="1">Putative ovule protein</fullName>
    </submittedName>
</protein>
<organism evidence="1">
    <name type="scientific">Solanum chacoense</name>
    <name type="common">Chaco potato</name>
    <dbReference type="NCBI Taxonomy" id="4108"/>
    <lineage>
        <taxon>Eukaryota</taxon>
        <taxon>Viridiplantae</taxon>
        <taxon>Streptophyta</taxon>
        <taxon>Embryophyta</taxon>
        <taxon>Tracheophyta</taxon>
        <taxon>Spermatophyta</taxon>
        <taxon>Magnoliopsida</taxon>
        <taxon>eudicotyledons</taxon>
        <taxon>Gunneridae</taxon>
        <taxon>Pentapetalae</taxon>
        <taxon>asterids</taxon>
        <taxon>lamiids</taxon>
        <taxon>Solanales</taxon>
        <taxon>Solanaceae</taxon>
        <taxon>Solanoideae</taxon>
        <taxon>Solaneae</taxon>
        <taxon>Solanum</taxon>
    </lineage>
</organism>
<reference evidence="1" key="1">
    <citation type="submission" date="2015-12" db="EMBL/GenBank/DDBJ databases">
        <title>Gene expression during late stages of embryo sac development: a critical building block for successful pollen-pistil interactions.</title>
        <authorList>
            <person name="Liu Y."/>
            <person name="Joly V."/>
            <person name="Sabar M."/>
            <person name="Matton D.P."/>
        </authorList>
    </citation>
    <scope>NUCLEOTIDE SEQUENCE</scope>
</reference>
<evidence type="ECO:0000313" key="1">
    <source>
        <dbReference type="EMBL" id="JAP11126.1"/>
    </source>
</evidence>
<sequence>ILLRSSIFNVKSSSEAISTKIFKINLLGKWFYLQPFITHLLFCDLTSKSLISNSKIGNFLMNLGFSNLDFFVFRYNFACEFLNPT</sequence>
<dbReference type="EMBL" id="GEDG01031885">
    <property type="protein sequence ID" value="JAP11126.1"/>
    <property type="molecule type" value="Transcribed_RNA"/>
</dbReference>
<proteinExistence type="predicted"/>
<accession>A0A0V0GV33</accession>